<gene>
    <name evidence="1" type="ORF">FWILDA_LOCUS12346</name>
</gene>
<comment type="caution">
    <text evidence="1">The sequence shown here is derived from an EMBL/GenBank/DDBJ whole genome shotgun (WGS) entry which is preliminary data.</text>
</comment>
<protein>
    <submittedName>
        <fullName evidence="1">1789_t:CDS:1</fullName>
    </submittedName>
</protein>
<proteinExistence type="predicted"/>
<accession>A0A9W4SYF6</accession>
<organism evidence="1 2">
    <name type="scientific">Funneliformis geosporum</name>
    <dbReference type="NCBI Taxonomy" id="1117311"/>
    <lineage>
        <taxon>Eukaryota</taxon>
        <taxon>Fungi</taxon>
        <taxon>Fungi incertae sedis</taxon>
        <taxon>Mucoromycota</taxon>
        <taxon>Glomeromycotina</taxon>
        <taxon>Glomeromycetes</taxon>
        <taxon>Glomerales</taxon>
        <taxon>Glomeraceae</taxon>
        <taxon>Funneliformis</taxon>
    </lineage>
</organism>
<reference evidence="1" key="1">
    <citation type="submission" date="2022-08" db="EMBL/GenBank/DDBJ databases">
        <authorList>
            <person name="Kallberg Y."/>
            <person name="Tangrot J."/>
            <person name="Rosling A."/>
        </authorList>
    </citation>
    <scope>NUCLEOTIDE SEQUENCE</scope>
    <source>
        <strain evidence="1">Wild A</strain>
    </source>
</reference>
<keyword evidence="2" id="KW-1185">Reference proteome</keyword>
<dbReference type="AlphaFoldDB" id="A0A9W4SYF6"/>
<dbReference type="Proteomes" id="UP001153678">
    <property type="component" value="Unassembled WGS sequence"/>
</dbReference>
<dbReference type="EMBL" id="CAMKVN010003948">
    <property type="protein sequence ID" value="CAI2185977.1"/>
    <property type="molecule type" value="Genomic_DNA"/>
</dbReference>
<evidence type="ECO:0000313" key="2">
    <source>
        <dbReference type="Proteomes" id="UP001153678"/>
    </source>
</evidence>
<name>A0A9W4SYF6_9GLOM</name>
<sequence>MPLKVLNNKLLASNVKDVERVFQDNFLLIPTHDSPWHYKIKELELELKGQVVYSEQIKIMCNINLQNEELTSKTSNNWQLSDIFVKASSAITEGVLTLITAGFLQWKENIKRWYDTNNGIKQMPTLLLIYPGNIEKYLSPAFTHLGLVHGPKLTCREQLGKRTRKGEDDIEVSATKDKTVNISSDEYVYSTANNRNKIFNDGNFGI</sequence>
<evidence type="ECO:0000313" key="1">
    <source>
        <dbReference type="EMBL" id="CAI2185977.1"/>
    </source>
</evidence>